<evidence type="ECO:0000313" key="2">
    <source>
        <dbReference type="EMBL" id="MBW30346.1"/>
    </source>
</evidence>
<feature type="signal peptide" evidence="1">
    <location>
        <begin position="1"/>
        <end position="21"/>
    </location>
</feature>
<feature type="chain" id="PRO_5014623625" evidence="1">
    <location>
        <begin position="22"/>
        <end position="79"/>
    </location>
</feature>
<evidence type="ECO:0000256" key="1">
    <source>
        <dbReference type="SAM" id="SignalP"/>
    </source>
</evidence>
<proteinExistence type="predicted"/>
<accession>A0A2M3ZP82</accession>
<name>A0A2M3ZP82_9DIPT</name>
<protein>
    <submittedName>
        <fullName evidence="2">Putative secreted peptide</fullName>
    </submittedName>
</protein>
<dbReference type="EMBL" id="GGFM01009595">
    <property type="protein sequence ID" value="MBW30346.1"/>
    <property type="molecule type" value="Transcribed_RNA"/>
</dbReference>
<sequence length="79" mass="9363">MLFIEQLHLLLPITCVSFVFCETHYASYCLFASFRSLLSRKERGHFSMRMRFSRSPSPFQPLSAYRLSVSVCLRYLLLY</sequence>
<dbReference type="AlphaFoldDB" id="A0A2M3ZP82"/>
<reference evidence="2" key="1">
    <citation type="submission" date="2018-01" db="EMBL/GenBank/DDBJ databases">
        <title>An insight into the sialome of Amazonian anophelines.</title>
        <authorList>
            <person name="Ribeiro J.M."/>
            <person name="Scarpassa V."/>
            <person name="Calvo E."/>
        </authorList>
    </citation>
    <scope>NUCLEOTIDE SEQUENCE</scope>
    <source>
        <tissue evidence="2">Salivary glands</tissue>
    </source>
</reference>
<keyword evidence="1" id="KW-0732">Signal</keyword>
<organism evidence="2">
    <name type="scientific">Anopheles braziliensis</name>
    <dbReference type="NCBI Taxonomy" id="58242"/>
    <lineage>
        <taxon>Eukaryota</taxon>
        <taxon>Metazoa</taxon>
        <taxon>Ecdysozoa</taxon>
        <taxon>Arthropoda</taxon>
        <taxon>Hexapoda</taxon>
        <taxon>Insecta</taxon>
        <taxon>Pterygota</taxon>
        <taxon>Neoptera</taxon>
        <taxon>Endopterygota</taxon>
        <taxon>Diptera</taxon>
        <taxon>Nematocera</taxon>
        <taxon>Culicoidea</taxon>
        <taxon>Culicidae</taxon>
        <taxon>Anophelinae</taxon>
        <taxon>Anopheles</taxon>
    </lineage>
</organism>